<dbReference type="GO" id="GO:0005783">
    <property type="term" value="C:endoplasmic reticulum"/>
    <property type="evidence" value="ECO:0007669"/>
    <property type="project" value="TreeGrafter"/>
</dbReference>
<dbReference type="HOGENOM" id="CLU_026460_0_0_1"/>
<keyword evidence="3 6" id="KW-1133">Transmembrane helix</keyword>
<keyword evidence="2 6" id="KW-0812">Transmembrane</keyword>
<feature type="compositionally biased region" description="Low complexity" evidence="5">
    <location>
        <begin position="504"/>
        <end position="513"/>
    </location>
</feature>
<reference evidence="7 8" key="1">
    <citation type="submission" date="2014-04" db="EMBL/GenBank/DDBJ databases">
        <title>Evolutionary Origins and Diversification of the Mycorrhizal Mutualists.</title>
        <authorList>
            <consortium name="DOE Joint Genome Institute"/>
            <consortium name="Mycorrhizal Genomics Consortium"/>
            <person name="Kohler A."/>
            <person name="Kuo A."/>
            <person name="Nagy L.G."/>
            <person name="Floudas D."/>
            <person name="Copeland A."/>
            <person name="Barry K.W."/>
            <person name="Cichocki N."/>
            <person name="Veneault-Fourrey C."/>
            <person name="LaButti K."/>
            <person name="Lindquist E.A."/>
            <person name="Lipzen A."/>
            <person name="Lundell T."/>
            <person name="Morin E."/>
            <person name="Murat C."/>
            <person name="Riley R."/>
            <person name="Ohm R."/>
            <person name="Sun H."/>
            <person name="Tunlid A."/>
            <person name="Henrissat B."/>
            <person name="Grigoriev I.V."/>
            <person name="Hibbett D.S."/>
            <person name="Martin F."/>
        </authorList>
    </citation>
    <scope>NUCLEOTIDE SEQUENCE [LARGE SCALE GENOMIC DNA]</scope>
    <source>
        <strain evidence="7 8">MD-312</strain>
    </source>
</reference>
<dbReference type="EMBL" id="KN839878">
    <property type="protein sequence ID" value="KIJ59935.1"/>
    <property type="molecule type" value="Genomic_DNA"/>
</dbReference>
<evidence type="ECO:0000313" key="7">
    <source>
        <dbReference type="EMBL" id="KIJ59935.1"/>
    </source>
</evidence>
<dbReference type="GO" id="GO:0055085">
    <property type="term" value="P:transmembrane transport"/>
    <property type="evidence" value="ECO:0007669"/>
    <property type="project" value="InterPro"/>
</dbReference>
<keyword evidence="8" id="KW-1185">Reference proteome</keyword>
<feature type="transmembrane region" description="Helical" evidence="6">
    <location>
        <begin position="77"/>
        <end position="98"/>
    </location>
</feature>
<name>A0A0C9VQD7_9AGAM</name>
<dbReference type="OrthoDB" id="2499604at2759"/>
<dbReference type="PANTHER" id="PTHR31794">
    <property type="entry name" value="AUXIN EFFLUX TRANSPORTER FAMILY PROTEIN (EUROFUNG)"/>
    <property type="match status" value="1"/>
</dbReference>
<feature type="transmembrane region" description="Helical" evidence="6">
    <location>
        <begin position="592"/>
        <end position="612"/>
    </location>
</feature>
<proteinExistence type="predicted"/>
<dbReference type="PANTHER" id="PTHR31794:SF2">
    <property type="entry name" value="AUXIN EFFLUX TRANSPORTER FAMILY PROTEIN (EUROFUNG)"/>
    <property type="match status" value="1"/>
</dbReference>
<dbReference type="Proteomes" id="UP000053820">
    <property type="component" value="Unassembled WGS sequence"/>
</dbReference>
<feature type="transmembrane region" description="Helical" evidence="6">
    <location>
        <begin position="391"/>
        <end position="409"/>
    </location>
</feature>
<keyword evidence="4 6" id="KW-0472">Membrane</keyword>
<evidence type="ECO:0000256" key="3">
    <source>
        <dbReference type="ARBA" id="ARBA00022989"/>
    </source>
</evidence>
<evidence type="ECO:0008006" key="9">
    <source>
        <dbReference type="Google" id="ProtNLM"/>
    </source>
</evidence>
<evidence type="ECO:0000256" key="4">
    <source>
        <dbReference type="ARBA" id="ARBA00023136"/>
    </source>
</evidence>
<evidence type="ECO:0000256" key="1">
    <source>
        <dbReference type="ARBA" id="ARBA00004141"/>
    </source>
</evidence>
<feature type="transmembrane region" description="Helical" evidence="6">
    <location>
        <begin position="46"/>
        <end position="71"/>
    </location>
</feature>
<feature type="region of interest" description="Disordered" evidence="5">
    <location>
        <begin position="429"/>
        <end position="465"/>
    </location>
</feature>
<feature type="compositionally biased region" description="Polar residues" evidence="5">
    <location>
        <begin position="304"/>
        <end position="313"/>
    </location>
</feature>
<feature type="transmembrane region" description="Helical" evidence="6">
    <location>
        <begin position="543"/>
        <end position="567"/>
    </location>
</feature>
<evidence type="ECO:0000313" key="8">
    <source>
        <dbReference type="Proteomes" id="UP000053820"/>
    </source>
</evidence>
<organism evidence="7 8">
    <name type="scientific">Hydnomerulius pinastri MD-312</name>
    <dbReference type="NCBI Taxonomy" id="994086"/>
    <lineage>
        <taxon>Eukaryota</taxon>
        <taxon>Fungi</taxon>
        <taxon>Dikarya</taxon>
        <taxon>Basidiomycota</taxon>
        <taxon>Agaricomycotina</taxon>
        <taxon>Agaricomycetes</taxon>
        <taxon>Agaricomycetidae</taxon>
        <taxon>Boletales</taxon>
        <taxon>Boletales incertae sedis</taxon>
        <taxon>Leucogyrophana</taxon>
    </lineage>
</organism>
<protein>
    <recommendedName>
        <fullName evidence="9">Auxin efflux carrier</fullName>
    </recommendedName>
</protein>
<feature type="compositionally biased region" description="Low complexity" evidence="5">
    <location>
        <begin position="323"/>
        <end position="339"/>
    </location>
</feature>
<evidence type="ECO:0000256" key="5">
    <source>
        <dbReference type="SAM" id="MobiDB-lite"/>
    </source>
</evidence>
<dbReference type="AlphaFoldDB" id="A0A0C9VQD7"/>
<feature type="compositionally biased region" description="Low complexity" evidence="5">
    <location>
        <begin position="449"/>
        <end position="465"/>
    </location>
</feature>
<comment type="subcellular location">
    <subcellularLocation>
        <location evidence="1">Membrane</location>
        <topology evidence="1">Multi-pass membrane protein</topology>
    </subcellularLocation>
</comment>
<evidence type="ECO:0000256" key="6">
    <source>
        <dbReference type="SAM" id="Phobius"/>
    </source>
</evidence>
<feature type="transmembrane region" description="Helical" evidence="6">
    <location>
        <begin position="350"/>
        <end position="371"/>
    </location>
</feature>
<feature type="region of interest" description="Disordered" evidence="5">
    <location>
        <begin position="478"/>
        <end position="540"/>
    </location>
</feature>
<feature type="transmembrane region" description="Helical" evidence="6">
    <location>
        <begin position="110"/>
        <end position="129"/>
    </location>
</feature>
<feature type="transmembrane region" description="Helical" evidence="6">
    <location>
        <begin position="647"/>
        <end position="669"/>
    </location>
</feature>
<feature type="transmembrane region" description="Helical" evidence="6">
    <location>
        <begin position="12"/>
        <end position="34"/>
    </location>
</feature>
<evidence type="ECO:0000256" key="2">
    <source>
        <dbReference type="ARBA" id="ARBA00022692"/>
    </source>
</evidence>
<dbReference type="InterPro" id="IPR004776">
    <property type="entry name" value="Mem_transp_PIN-like"/>
</dbReference>
<feature type="compositionally biased region" description="Basic and acidic residues" evidence="5">
    <location>
        <begin position="255"/>
        <end position="267"/>
    </location>
</feature>
<dbReference type="GO" id="GO:0016020">
    <property type="term" value="C:membrane"/>
    <property type="evidence" value="ECO:0007669"/>
    <property type="project" value="UniProtKB-SubCell"/>
</dbReference>
<feature type="compositionally biased region" description="Polar residues" evidence="5">
    <location>
        <begin position="514"/>
        <end position="527"/>
    </location>
</feature>
<gene>
    <name evidence="7" type="ORF">HYDPIDRAFT_183811</name>
</gene>
<feature type="compositionally biased region" description="Basic and acidic residues" evidence="5">
    <location>
        <begin position="192"/>
        <end position="219"/>
    </location>
</feature>
<feature type="transmembrane region" description="Helical" evidence="6">
    <location>
        <begin position="149"/>
        <end position="167"/>
    </location>
</feature>
<dbReference type="Pfam" id="PF03547">
    <property type="entry name" value="Mem_trans"/>
    <property type="match status" value="1"/>
</dbReference>
<feature type="region of interest" description="Disordered" evidence="5">
    <location>
        <begin position="179"/>
        <end position="339"/>
    </location>
</feature>
<sequence length="671" mass="72483">MIHVAGTPVLPLLFTVFQSIFQVFLLCISGYILSSKGIVDKRISNALNHINIALFTPALLFSKVAFFLTPAKLRELWVIPIFFVVVTGLSGIVANWLARACRLKRSQVNFATAASMFMNSNSLPIALMQSLVSTVPGLKWGEEDNKDAMLGRALTYLVVFSTLGMMLRWSYGIRLLSQTDDDEPNSPSRSHSHADEEDARRPLFDHDREEEEGQYRDGNAEGDAEGAHASIERPVKTPTGRLINYHASSSEIWDQDQHDTHDPDRPHMRGQLPVPSTMLGVDSNMSTPLDSDEDSEETLAVRSLSVSSEAGCQSQQVPPVPGPGSSSSPSSRTSNYSSPLPRLLTSSLRILTSLSPPFLASVLAIIVAVLPPLQDALNSQALTPVRGALDGAGSCSIPLTLIVLGGWFWDDGEGGKKKDVEVPRVVVRGADEGNNQHDHQQEHDEGRLRGSQSPSRNSSSGSLSSLLSAFGDMMMSKVRHRPRSHASELPTHYDTSSVSHHRTTTASRSPRTTGNGTSSPHPHPQQNRQRETGKSSNPKGESLTIFVTLLARMIVVPALLLPLMVLLRQRAAGGADAGVDEGEMGGVFDDPVFVVSVVLLIASPPALTLAQISQRASASSSRTKPGANADSETQNSPFERLLSRTVFWAYCVLTPPVTIGCVLVGMIVVGM</sequence>
<accession>A0A0C9VQD7</accession>
<feature type="compositionally biased region" description="Basic and acidic residues" evidence="5">
    <location>
        <begin position="429"/>
        <end position="448"/>
    </location>
</feature>